<dbReference type="EMBL" id="BMXB01000021">
    <property type="protein sequence ID" value="GHA49562.1"/>
    <property type="molecule type" value="Genomic_DNA"/>
</dbReference>
<dbReference type="Pfam" id="PF00994">
    <property type="entry name" value="MoCF_biosynth"/>
    <property type="match status" value="1"/>
</dbReference>
<protein>
    <recommendedName>
        <fullName evidence="6">Molybdopterin molybdenumtransferase</fullName>
        <ecNumber evidence="6">2.10.1.1</ecNumber>
    </recommendedName>
</protein>
<dbReference type="InterPro" id="IPR001453">
    <property type="entry name" value="MoaB/Mog_dom"/>
</dbReference>
<comment type="cofactor">
    <cofactor evidence="6">
        <name>Mg(2+)</name>
        <dbReference type="ChEBI" id="CHEBI:18420"/>
    </cofactor>
</comment>
<evidence type="ECO:0000256" key="3">
    <source>
        <dbReference type="ARBA" id="ARBA00010763"/>
    </source>
</evidence>
<gene>
    <name evidence="8" type="ORF">GCM10007103_33040</name>
</gene>
<dbReference type="PANTHER" id="PTHR10192:SF5">
    <property type="entry name" value="GEPHYRIN"/>
    <property type="match status" value="1"/>
</dbReference>
<evidence type="ECO:0000256" key="6">
    <source>
        <dbReference type="RuleBase" id="RU365090"/>
    </source>
</evidence>
<comment type="function">
    <text evidence="1 6">Catalyzes the insertion of molybdate into adenylated molybdopterin with the concomitant release of AMP.</text>
</comment>
<comment type="caution">
    <text evidence="8">The sequence shown here is derived from an EMBL/GenBank/DDBJ whole genome shotgun (WGS) entry which is preliminary data.</text>
</comment>
<name>A0A918SKE8_9FLAO</name>
<reference evidence="8" key="1">
    <citation type="journal article" date="2014" name="Int. J. Syst. Evol. Microbiol.">
        <title>Complete genome sequence of Corynebacterium casei LMG S-19264T (=DSM 44701T), isolated from a smear-ripened cheese.</title>
        <authorList>
            <consortium name="US DOE Joint Genome Institute (JGI-PGF)"/>
            <person name="Walter F."/>
            <person name="Albersmeier A."/>
            <person name="Kalinowski J."/>
            <person name="Ruckert C."/>
        </authorList>
    </citation>
    <scope>NUCLEOTIDE SEQUENCE</scope>
    <source>
        <strain evidence="8">KCTC 12719</strain>
    </source>
</reference>
<evidence type="ECO:0000256" key="4">
    <source>
        <dbReference type="ARBA" id="ARBA00023150"/>
    </source>
</evidence>
<dbReference type="Pfam" id="PF03453">
    <property type="entry name" value="MoeA_N"/>
    <property type="match status" value="1"/>
</dbReference>
<dbReference type="InterPro" id="IPR036688">
    <property type="entry name" value="MoeA_C_domain_IV_sf"/>
</dbReference>
<organism evidence="8 9">
    <name type="scientific">Salinimicrobium marinum</name>
    <dbReference type="NCBI Taxonomy" id="680283"/>
    <lineage>
        <taxon>Bacteria</taxon>
        <taxon>Pseudomonadati</taxon>
        <taxon>Bacteroidota</taxon>
        <taxon>Flavobacteriia</taxon>
        <taxon>Flavobacteriales</taxon>
        <taxon>Flavobacteriaceae</taxon>
        <taxon>Salinimicrobium</taxon>
    </lineage>
</organism>
<keyword evidence="6" id="KW-0808">Transferase</keyword>
<dbReference type="GO" id="GO:0061599">
    <property type="term" value="F:molybdopterin molybdotransferase activity"/>
    <property type="evidence" value="ECO:0007669"/>
    <property type="project" value="UniProtKB-UniRule"/>
</dbReference>
<evidence type="ECO:0000256" key="5">
    <source>
        <dbReference type="ARBA" id="ARBA00047317"/>
    </source>
</evidence>
<dbReference type="SUPFAM" id="SSF53218">
    <property type="entry name" value="Molybdenum cofactor biosynthesis proteins"/>
    <property type="match status" value="1"/>
</dbReference>
<dbReference type="NCBIfam" id="NF045515">
    <property type="entry name" value="Glp_gephyrin"/>
    <property type="match status" value="1"/>
</dbReference>
<dbReference type="PANTHER" id="PTHR10192">
    <property type="entry name" value="MOLYBDOPTERIN BIOSYNTHESIS PROTEIN"/>
    <property type="match status" value="1"/>
</dbReference>
<dbReference type="Gene3D" id="2.40.340.10">
    <property type="entry name" value="MoeA, C-terminal, domain IV"/>
    <property type="match status" value="1"/>
</dbReference>
<dbReference type="SUPFAM" id="SSF63882">
    <property type="entry name" value="MoeA N-terminal region -like"/>
    <property type="match status" value="1"/>
</dbReference>
<keyword evidence="4 6" id="KW-0501">Molybdenum cofactor biosynthesis</keyword>
<dbReference type="InterPro" id="IPR005110">
    <property type="entry name" value="MoeA_linker/N"/>
</dbReference>
<dbReference type="CDD" id="cd00887">
    <property type="entry name" value="MoeA"/>
    <property type="match status" value="1"/>
</dbReference>
<evidence type="ECO:0000256" key="2">
    <source>
        <dbReference type="ARBA" id="ARBA00005046"/>
    </source>
</evidence>
<comment type="similarity">
    <text evidence="3 6">Belongs to the MoeA family.</text>
</comment>
<keyword evidence="6" id="KW-0500">Molybdenum</keyword>
<sequence length="393" mass="43155">MISVNEARRILSDNCERGEKQTISLKNSLNLIVAEDIFSPIDVPSFNNSAMDGYTMKFDENQHQWQVDTMIQAGDTSVHKIAEGKAARIFTGAKMPEGADTVIPQELVEFDSESREITYKDEKIKTGSNVRLRGSQCQKGELILIKGTQITPGVIGLLASVGLAEVKVFTAPSVTYIITGNELKETGTDLQEGEIYNSNGPMLEALLNNIGITDVTAQKAGDDKEELQQAIDAALEQQDVLILSGGISVGDYDFVKECLETAGVKELFYKIKQRPGKPFYAGKKAGKWIFALPGNPSSGLSCFNHYVKPCLRHIMGADDVWQPNRILALTNDHKKKSGFTFFVKAKTTGDKVEVLGAQQSFNLQAFSTANCFVELEEELDVVKAGTMVKVWDL</sequence>
<dbReference type="GO" id="GO:0006777">
    <property type="term" value="P:Mo-molybdopterin cofactor biosynthetic process"/>
    <property type="evidence" value="ECO:0007669"/>
    <property type="project" value="UniProtKB-UniRule"/>
</dbReference>
<evidence type="ECO:0000313" key="8">
    <source>
        <dbReference type="EMBL" id="GHA49562.1"/>
    </source>
</evidence>
<dbReference type="Pfam" id="PF03454">
    <property type="entry name" value="MoeA_C"/>
    <property type="match status" value="1"/>
</dbReference>
<dbReference type="SUPFAM" id="SSF63867">
    <property type="entry name" value="MoeA C-terminal domain-like"/>
    <property type="match status" value="1"/>
</dbReference>
<evidence type="ECO:0000259" key="7">
    <source>
        <dbReference type="SMART" id="SM00852"/>
    </source>
</evidence>
<dbReference type="InterPro" id="IPR036135">
    <property type="entry name" value="MoeA_linker/N_sf"/>
</dbReference>
<dbReference type="RefSeq" id="WP_189606141.1">
    <property type="nucleotide sequence ID" value="NZ_BMXB01000021.1"/>
</dbReference>
<dbReference type="SMART" id="SM00852">
    <property type="entry name" value="MoCF_biosynth"/>
    <property type="match status" value="1"/>
</dbReference>
<dbReference type="NCBIfam" id="TIGR00177">
    <property type="entry name" value="molyb_syn"/>
    <property type="match status" value="1"/>
</dbReference>
<dbReference type="GO" id="GO:0046872">
    <property type="term" value="F:metal ion binding"/>
    <property type="evidence" value="ECO:0007669"/>
    <property type="project" value="UniProtKB-UniRule"/>
</dbReference>
<reference evidence="8" key="2">
    <citation type="submission" date="2020-09" db="EMBL/GenBank/DDBJ databases">
        <authorList>
            <person name="Sun Q."/>
            <person name="Kim S."/>
        </authorList>
    </citation>
    <scope>NUCLEOTIDE SEQUENCE</scope>
    <source>
        <strain evidence="8">KCTC 12719</strain>
    </source>
</reference>
<keyword evidence="6" id="KW-0460">Magnesium</keyword>
<comment type="pathway">
    <text evidence="2 6">Cofactor biosynthesis; molybdopterin biosynthesis.</text>
</comment>
<dbReference type="Gene3D" id="2.170.190.11">
    <property type="entry name" value="Molybdopterin biosynthesis moea protein, domain 3"/>
    <property type="match status" value="1"/>
</dbReference>
<dbReference type="Gene3D" id="3.90.105.10">
    <property type="entry name" value="Molybdopterin biosynthesis moea protein, domain 2"/>
    <property type="match status" value="1"/>
</dbReference>
<proteinExistence type="inferred from homology"/>
<dbReference type="Gene3D" id="3.40.980.10">
    <property type="entry name" value="MoaB/Mog-like domain"/>
    <property type="match status" value="1"/>
</dbReference>
<accession>A0A918SKE8</accession>
<keyword evidence="6" id="KW-0479">Metal-binding</keyword>
<dbReference type="GO" id="GO:0005829">
    <property type="term" value="C:cytosol"/>
    <property type="evidence" value="ECO:0007669"/>
    <property type="project" value="TreeGrafter"/>
</dbReference>
<comment type="catalytic activity">
    <reaction evidence="5">
        <text>adenylyl-molybdopterin + molybdate = Mo-molybdopterin + AMP + H(+)</text>
        <dbReference type="Rhea" id="RHEA:35047"/>
        <dbReference type="ChEBI" id="CHEBI:15378"/>
        <dbReference type="ChEBI" id="CHEBI:36264"/>
        <dbReference type="ChEBI" id="CHEBI:62727"/>
        <dbReference type="ChEBI" id="CHEBI:71302"/>
        <dbReference type="ChEBI" id="CHEBI:456215"/>
        <dbReference type="EC" id="2.10.1.1"/>
    </reaction>
</comment>
<dbReference type="EC" id="2.10.1.1" evidence="6"/>
<dbReference type="InterPro" id="IPR036425">
    <property type="entry name" value="MoaB/Mog-like_dom_sf"/>
</dbReference>
<keyword evidence="9" id="KW-1185">Reference proteome</keyword>
<dbReference type="InterPro" id="IPR038987">
    <property type="entry name" value="MoeA-like"/>
</dbReference>
<evidence type="ECO:0000313" key="9">
    <source>
        <dbReference type="Proteomes" id="UP000610456"/>
    </source>
</evidence>
<dbReference type="Proteomes" id="UP000610456">
    <property type="component" value="Unassembled WGS sequence"/>
</dbReference>
<dbReference type="AlphaFoldDB" id="A0A918SKE8"/>
<feature type="domain" description="MoaB/Mog" evidence="7">
    <location>
        <begin position="175"/>
        <end position="313"/>
    </location>
</feature>
<dbReference type="InterPro" id="IPR005111">
    <property type="entry name" value="MoeA_C_domain_IV"/>
</dbReference>
<evidence type="ECO:0000256" key="1">
    <source>
        <dbReference type="ARBA" id="ARBA00002901"/>
    </source>
</evidence>